<dbReference type="RefSeq" id="WP_353708966.1">
    <property type="nucleotide sequence ID" value="NZ_CP159290.1"/>
</dbReference>
<evidence type="ECO:0000256" key="1">
    <source>
        <dbReference type="SAM" id="MobiDB-lite"/>
    </source>
</evidence>
<gene>
    <name evidence="2" type="ORF">ABRQ22_06590</name>
</gene>
<feature type="region of interest" description="Disordered" evidence="1">
    <location>
        <begin position="21"/>
        <end position="61"/>
    </location>
</feature>
<sequence length="61" mass="6917">MSDETHSHRLSAVLEAIADAARERQRRRAEADAATGLERRRAARNPDKQAATQALRRHLTR</sequence>
<reference evidence="2" key="1">
    <citation type="submission" date="2024-06" db="EMBL/GenBank/DDBJ databases">
        <title>Complete genome sequence of the cellulolytic actinobacterium, Cellulosimicrobium ES-005.</title>
        <authorList>
            <person name="Matthews C.T."/>
            <person name="Underwood K.D."/>
            <person name="Ghanchi K.M."/>
            <person name="Fields S.D."/>
            <person name="Gardner S.G."/>
        </authorList>
    </citation>
    <scope>NUCLEOTIDE SEQUENCE</scope>
    <source>
        <strain evidence="2">ES-005</strain>
    </source>
</reference>
<organism evidence="2">
    <name type="scientific">Cellulosimicrobium sp. ES-005</name>
    <dbReference type="NCBI Taxonomy" id="3163031"/>
    <lineage>
        <taxon>Bacteria</taxon>
        <taxon>Bacillati</taxon>
        <taxon>Actinomycetota</taxon>
        <taxon>Actinomycetes</taxon>
        <taxon>Micrococcales</taxon>
        <taxon>Promicromonosporaceae</taxon>
        <taxon>Cellulosimicrobium</taxon>
    </lineage>
</organism>
<proteinExistence type="predicted"/>
<protein>
    <submittedName>
        <fullName evidence="2">Uncharacterized protein</fullName>
    </submittedName>
</protein>
<evidence type="ECO:0000313" key="2">
    <source>
        <dbReference type="EMBL" id="XCH31348.1"/>
    </source>
</evidence>
<accession>A0AAU8G540</accession>
<name>A0AAU8G540_9MICO</name>
<feature type="compositionally biased region" description="Basic and acidic residues" evidence="1">
    <location>
        <begin position="21"/>
        <end position="47"/>
    </location>
</feature>
<dbReference type="EMBL" id="CP159290">
    <property type="protein sequence ID" value="XCH31348.1"/>
    <property type="molecule type" value="Genomic_DNA"/>
</dbReference>
<dbReference type="AlphaFoldDB" id="A0AAU8G540"/>